<dbReference type="Pfam" id="PF00702">
    <property type="entry name" value="Hydrolase"/>
    <property type="match status" value="1"/>
</dbReference>
<dbReference type="Gene3D" id="3.40.50.1000">
    <property type="entry name" value="HAD superfamily/HAD-like"/>
    <property type="match status" value="1"/>
</dbReference>
<evidence type="ECO:0000313" key="1">
    <source>
        <dbReference type="EMBL" id="SKC62269.1"/>
    </source>
</evidence>
<dbReference type="Proteomes" id="UP000189777">
    <property type="component" value="Unassembled WGS sequence"/>
</dbReference>
<dbReference type="InterPro" id="IPR022468">
    <property type="entry name" value="PhnX-like"/>
</dbReference>
<keyword evidence="1" id="KW-0378">Hydrolase</keyword>
<dbReference type="PANTHER" id="PTHR43434:SF19">
    <property type="entry name" value="PHOSPHONOACETALDEHYDE HYDROLASE"/>
    <property type="match status" value="1"/>
</dbReference>
<evidence type="ECO:0000313" key="2">
    <source>
        <dbReference type="Proteomes" id="UP000189777"/>
    </source>
</evidence>
<dbReference type="SFLD" id="SFLDG01129">
    <property type="entry name" value="C1.5:_HAD__Beta-PGM__Phosphata"/>
    <property type="match status" value="1"/>
</dbReference>
<dbReference type="InterPro" id="IPR023214">
    <property type="entry name" value="HAD_sf"/>
</dbReference>
<dbReference type="InterPro" id="IPR023198">
    <property type="entry name" value="PGP-like_dom2"/>
</dbReference>
<dbReference type="SUPFAM" id="SSF56784">
    <property type="entry name" value="HAD-like"/>
    <property type="match status" value="1"/>
</dbReference>
<sequence>MSHTAPHVPAPIELAAFDVAGTTVEEGGVVYRALHAAVRRHGSTAEVPDVARWMGADKRTAIRALLALGGDPSAVEPAFADFERLLLEAYDVTPPVAMPGVLDTFAALRDRGARIALTTGFSADVTGLLLDRLGWTAGVVDAVVTTDDVPAGRPAPYMVHRAMERTGVTDVARVLTVGDTVLDLEAGTNAGAALVVGVLSGGVPRAVLEAAPHTHVLDGVADLPAVAADAGERVTA</sequence>
<gene>
    <name evidence="1" type="ORF">SAMN04324258_2141</name>
</gene>
<dbReference type="RefSeq" id="WP_079574228.1">
    <property type="nucleotide sequence ID" value="NZ_FUZQ01000003.1"/>
</dbReference>
<dbReference type="GO" id="GO:0008967">
    <property type="term" value="F:phosphoglycolate phosphatase activity"/>
    <property type="evidence" value="ECO:0007669"/>
    <property type="project" value="TreeGrafter"/>
</dbReference>
<dbReference type="EMBL" id="FUZQ01000003">
    <property type="protein sequence ID" value="SKC62269.1"/>
    <property type="molecule type" value="Genomic_DNA"/>
</dbReference>
<protein>
    <submittedName>
        <fullName evidence="1">Phosphonatase-like hydrolase</fullName>
    </submittedName>
</protein>
<name>A0A1T5KFH5_9MICO</name>
<dbReference type="STRING" id="526729.SAMN04324258_2141"/>
<dbReference type="GO" id="GO:0006281">
    <property type="term" value="P:DNA repair"/>
    <property type="evidence" value="ECO:0007669"/>
    <property type="project" value="TreeGrafter"/>
</dbReference>
<dbReference type="SFLD" id="SFLDS00003">
    <property type="entry name" value="Haloacid_Dehalogenase"/>
    <property type="match status" value="1"/>
</dbReference>
<reference evidence="1 2" key="1">
    <citation type="submission" date="2017-02" db="EMBL/GenBank/DDBJ databases">
        <authorList>
            <person name="Peterson S.W."/>
        </authorList>
    </citation>
    <scope>NUCLEOTIDE SEQUENCE [LARGE SCALE GENOMIC DNA]</scope>
    <source>
        <strain evidence="1 2">DSM 21481</strain>
    </source>
</reference>
<dbReference type="NCBIfam" id="TIGR03351">
    <property type="entry name" value="PhnX-like"/>
    <property type="match status" value="1"/>
</dbReference>
<dbReference type="InterPro" id="IPR050155">
    <property type="entry name" value="HAD-like_hydrolase_sf"/>
</dbReference>
<accession>A0A1T5KFH5</accession>
<proteinExistence type="predicted"/>
<dbReference type="GO" id="GO:0005829">
    <property type="term" value="C:cytosol"/>
    <property type="evidence" value="ECO:0007669"/>
    <property type="project" value="TreeGrafter"/>
</dbReference>
<organism evidence="1 2">
    <name type="scientific">Krasilnikoviella flava</name>
    <dbReference type="NCBI Taxonomy" id="526729"/>
    <lineage>
        <taxon>Bacteria</taxon>
        <taxon>Bacillati</taxon>
        <taxon>Actinomycetota</taxon>
        <taxon>Actinomycetes</taxon>
        <taxon>Micrococcales</taxon>
        <taxon>Promicromonosporaceae</taxon>
        <taxon>Krasilnikoviella</taxon>
    </lineage>
</organism>
<dbReference type="Gene3D" id="1.10.150.240">
    <property type="entry name" value="Putative phosphatase, domain 2"/>
    <property type="match status" value="1"/>
</dbReference>
<dbReference type="PANTHER" id="PTHR43434">
    <property type="entry name" value="PHOSPHOGLYCOLATE PHOSPHATASE"/>
    <property type="match status" value="1"/>
</dbReference>
<keyword evidence="2" id="KW-1185">Reference proteome</keyword>
<dbReference type="InterPro" id="IPR036412">
    <property type="entry name" value="HAD-like_sf"/>
</dbReference>
<dbReference type="AlphaFoldDB" id="A0A1T5KFH5"/>